<organism evidence="2 3">
    <name type="scientific">Brunnivagina elsteri CCALA 953</name>
    <dbReference type="NCBI Taxonomy" id="987040"/>
    <lineage>
        <taxon>Bacteria</taxon>
        <taxon>Bacillati</taxon>
        <taxon>Cyanobacteriota</taxon>
        <taxon>Cyanophyceae</taxon>
        <taxon>Nostocales</taxon>
        <taxon>Calotrichaceae</taxon>
        <taxon>Brunnivagina</taxon>
    </lineage>
</organism>
<accession>A0A2A2TEH8</accession>
<name>A0A2A2TEH8_9CYAN</name>
<keyword evidence="3" id="KW-1185">Reference proteome</keyword>
<dbReference type="Proteomes" id="UP000218238">
    <property type="component" value="Unassembled WGS sequence"/>
</dbReference>
<protein>
    <submittedName>
        <fullName evidence="2">Uncharacterized protein</fullName>
    </submittedName>
</protein>
<dbReference type="RefSeq" id="WP_095723515.1">
    <property type="nucleotide sequence ID" value="NZ_NTFS01000275.1"/>
</dbReference>
<dbReference type="AlphaFoldDB" id="A0A2A2TEH8"/>
<comment type="caution">
    <text evidence="2">The sequence shown here is derived from an EMBL/GenBank/DDBJ whole genome shotgun (WGS) entry which is preliminary data.</text>
</comment>
<dbReference type="EMBL" id="NTFS01000275">
    <property type="protein sequence ID" value="PAX52160.1"/>
    <property type="molecule type" value="Genomic_DNA"/>
</dbReference>
<evidence type="ECO:0000313" key="3">
    <source>
        <dbReference type="Proteomes" id="UP000218238"/>
    </source>
</evidence>
<evidence type="ECO:0000256" key="1">
    <source>
        <dbReference type="SAM" id="MobiDB-lite"/>
    </source>
</evidence>
<sequence>MQKRETLAQLIRRTVLEFEQRQAAQLLIESSLENEPIPNPSLSKNKSQPKHSNRKKRTA</sequence>
<reference evidence="2 3" key="1">
    <citation type="submission" date="2017-08" db="EMBL/GenBank/DDBJ databases">
        <title>Draft genome sequence of filamentous cyanobacterium Calothrix elsteri CCALA 953.</title>
        <authorList>
            <person name="Gagunashvili A.N."/>
            <person name="Elster J."/>
            <person name="Andresson O.S."/>
        </authorList>
    </citation>
    <scope>NUCLEOTIDE SEQUENCE [LARGE SCALE GENOMIC DNA]</scope>
    <source>
        <strain evidence="2 3">CCALA 953</strain>
    </source>
</reference>
<feature type="region of interest" description="Disordered" evidence="1">
    <location>
        <begin position="30"/>
        <end position="59"/>
    </location>
</feature>
<proteinExistence type="predicted"/>
<evidence type="ECO:0000313" key="2">
    <source>
        <dbReference type="EMBL" id="PAX52160.1"/>
    </source>
</evidence>
<gene>
    <name evidence="2" type="ORF">CK510_20780</name>
</gene>
<feature type="compositionally biased region" description="Basic residues" evidence="1">
    <location>
        <begin position="47"/>
        <end position="59"/>
    </location>
</feature>